<evidence type="ECO:0000256" key="2">
    <source>
        <dbReference type="ARBA" id="ARBA00022723"/>
    </source>
</evidence>
<dbReference type="SUPFAM" id="SSF55811">
    <property type="entry name" value="Nudix"/>
    <property type="match status" value="1"/>
</dbReference>
<evidence type="ECO:0000259" key="5">
    <source>
        <dbReference type="PROSITE" id="PS51462"/>
    </source>
</evidence>
<keyword evidence="2" id="KW-0479">Metal-binding</keyword>
<evidence type="ECO:0000313" key="7">
    <source>
        <dbReference type="Proteomes" id="UP000192911"/>
    </source>
</evidence>
<name>A0A1X7E0G1_TRICW</name>
<keyword evidence="4" id="KW-0460">Magnesium</keyword>
<dbReference type="STRING" id="28094.SAMN06295900_104304"/>
<dbReference type="InterPro" id="IPR000086">
    <property type="entry name" value="NUDIX_hydrolase_dom"/>
</dbReference>
<feature type="domain" description="Nudix hydrolase" evidence="5">
    <location>
        <begin position="48"/>
        <end position="170"/>
    </location>
</feature>
<protein>
    <submittedName>
        <fullName evidence="6">NUDIX domain-containing protein</fullName>
    </submittedName>
</protein>
<dbReference type="GO" id="GO:0005829">
    <property type="term" value="C:cytosol"/>
    <property type="evidence" value="ECO:0007669"/>
    <property type="project" value="TreeGrafter"/>
</dbReference>
<dbReference type="Proteomes" id="UP000192911">
    <property type="component" value="Unassembled WGS sequence"/>
</dbReference>
<dbReference type="GO" id="GO:0006742">
    <property type="term" value="P:NADP+ catabolic process"/>
    <property type="evidence" value="ECO:0007669"/>
    <property type="project" value="TreeGrafter"/>
</dbReference>
<comment type="cofactor">
    <cofactor evidence="1">
        <name>Mg(2+)</name>
        <dbReference type="ChEBI" id="CHEBI:18420"/>
    </cofactor>
</comment>
<dbReference type="GO" id="GO:0019677">
    <property type="term" value="P:NAD+ catabolic process"/>
    <property type="evidence" value="ECO:0007669"/>
    <property type="project" value="TreeGrafter"/>
</dbReference>
<dbReference type="InterPro" id="IPR015797">
    <property type="entry name" value="NUDIX_hydrolase-like_dom_sf"/>
</dbReference>
<keyword evidence="7" id="KW-1185">Reference proteome</keyword>
<accession>A0A1X7E0G1</accession>
<gene>
    <name evidence="6" type="ORF">SAMN06295900_104304</name>
</gene>
<proteinExistence type="predicted"/>
<dbReference type="InterPro" id="IPR050241">
    <property type="entry name" value="NAD-cap_RNA_hydrolase_NudC"/>
</dbReference>
<dbReference type="Pfam" id="PF00293">
    <property type="entry name" value="NUDIX"/>
    <property type="match status" value="1"/>
</dbReference>
<organism evidence="6 7">
    <name type="scientific">Trinickia caryophylli</name>
    <name type="common">Paraburkholderia caryophylli</name>
    <dbReference type="NCBI Taxonomy" id="28094"/>
    <lineage>
        <taxon>Bacteria</taxon>
        <taxon>Pseudomonadati</taxon>
        <taxon>Pseudomonadota</taxon>
        <taxon>Betaproteobacteria</taxon>
        <taxon>Burkholderiales</taxon>
        <taxon>Burkholderiaceae</taxon>
        <taxon>Trinickia</taxon>
    </lineage>
</organism>
<reference evidence="7" key="1">
    <citation type="submission" date="2017-04" db="EMBL/GenBank/DDBJ databases">
        <authorList>
            <person name="Varghese N."/>
            <person name="Submissions S."/>
        </authorList>
    </citation>
    <scope>NUCLEOTIDE SEQUENCE [LARGE SCALE GENOMIC DNA]</scope>
    <source>
        <strain evidence="7">Ballard 720</strain>
    </source>
</reference>
<evidence type="ECO:0000256" key="4">
    <source>
        <dbReference type="ARBA" id="ARBA00022842"/>
    </source>
</evidence>
<evidence type="ECO:0000256" key="1">
    <source>
        <dbReference type="ARBA" id="ARBA00001946"/>
    </source>
</evidence>
<dbReference type="PROSITE" id="PS51462">
    <property type="entry name" value="NUDIX"/>
    <property type="match status" value="1"/>
</dbReference>
<evidence type="ECO:0000313" key="6">
    <source>
        <dbReference type="EMBL" id="SMF25026.1"/>
    </source>
</evidence>
<dbReference type="Gene3D" id="3.90.79.10">
    <property type="entry name" value="Nucleoside Triphosphate Pyrophosphohydrolase"/>
    <property type="match status" value="1"/>
</dbReference>
<dbReference type="GO" id="GO:0035529">
    <property type="term" value="F:NADH pyrophosphatase activity"/>
    <property type="evidence" value="ECO:0007669"/>
    <property type="project" value="TreeGrafter"/>
</dbReference>
<dbReference type="GO" id="GO:0046872">
    <property type="term" value="F:metal ion binding"/>
    <property type="evidence" value="ECO:0007669"/>
    <property type="project" value="UniProtKB-KW"/>
</dbReference>
<evidence type="ECO:0000256" key="3">
    <source>
        <dbReference type="ARBA" id="ARBA00022801"/>
    </source>
</evidence>
<dbReference type="PANTHER" id="PTHR42904">
    <property type="entry name" value="NUDIX HYDROLASE, NUDC SUBFAMILY"/>
    <property type="match status" value="1"/>
</dbReference>
<sequence>MSVLLPFMSDYQYCPRCAKPLVERTDAIEEGARVRRACPDLDCGFVHWNNPVPVVAAIVEYEGRILLARNAAWPEGTFALITGFLENGETPEEGIAREVLEETSLRAETVELVGVYEFMRKNELIIAYHVRAHGTIALSPELLEYRLVEPARLRPWRAGTGLALAEWMRRRGLPFELVERPGQ</sequence>
<dbReference type="AlphaFoldDB" id="A0A1X7E0G1"/>
<dbReference type="PANTHER" id="PTHR42904:SF12">
    <property type="entry name" value="ADP-RIBOSE PYROPHOSPHATASE-RELATED"/>
    <property type="match status" value="1"/>
</dbReference>
<keyword evidence="3" id="KW-0378">Hydrolase</keyword>
<dbReference type="EMBL" id="FXAH01000004">
    <property type="protein sequence ID" value="SMF25026.1"/>
    <property type="molecule type" value="Genomic_DNA"/>
</dbReference>